<dbReference type="Gene3D" id="3.55.50.30">
    <property type="match status" value="1"/>
</dbReference>
<feature type="compositionally biased region" description="Polar residues" evidence="1">
    <location>
        <begin position="283"/>
        <end position="292"/>
    </location>
</feature>
<dbReference type="Pfam" id="PF04773">
    <property type="entry name" value="FecR"/>
    <property type="match status" value="1"/>
</dbReference>
<accession>A0A3B7MH36</accession>
<feature type="domain" description="FecR protein" evidence="3">
    <location>
        <begin position="175"/>
        <end position="271"/>
    </location>
</feature>
<dbReference type="AlphaFoldDB" id="A0A3B7MH36"/>
<evidence type="ECO:0000259" key="3">
    <source>
        <dbReference type="Pfam" id="PF04773"/>
    </source>
</evidence>
<evidence type="ECO:0000313" key="6">
    <source>
        <dbReference type="Proteomes" id="UP000263900"/>
    </source>
</evidence>
<gene>
    <name evidence="5" type="ORF">D3H65_06790</name>
</gene>
<dbReference type="Pfam" id="PF16344">
    <property type="entry name" value="FecR_C"/>
    <property type="match status" value="1"/>
</dbReference>
<dbReference type="InterPro" id="IPR032508">
    <property type="entry name" value="FecR_C"/>
</dbReference>
<dbReference type="EMBL" id="CP032157">
    <property type="protein sequence ID" value="AXY73702.1"/>
    <property type="molecule type" value="Genomic_DNA"/>
</dbReference>
<keyword evidence="6" id="KW-1185">Reference proteome</keyword>
<dbReference type="PANTHER" id="PTHR30273">
    <property type="entry name" value="PERIPLASMIC SIGNAL SENSOR AND SIGMA FACTOR ACTIVATOR FECR-RELATED"/>
    <property type="match status" value="1"/>
</dbReference>
<proteinExistence type="predicted"/>
<dbReference type="FunFam" id="2.60.120.1440:FF:000001">
    <property type="entry name" value="Putative anti-sigma factor"/>
    <property type="match status" value="1"/>
</dbReference>
<protein>
    <submittedName>
        <fullName evidence="5">FecR family protein</fullName>
    </submittedName>
</protein>
<dbReference type="Gene3D" id="2.60.120.1440">
    <property type="match status" value="1"/>
</dbReference>
<evidence type="ECO:0000313" key="5">
    <source>
        <dbReference type="EMBL" id="AXY73702.1"/>
    </source>
</evidence>
<evidence type="ECO:0000259" key="4">
    <source>
        <dbReference type="Pfam" id="PF16344"/>
    </source>
</evidence>
<dbReference type="InterPro" id="IPR006860">
    <property type="entry name" value="FecR"/>
</dbReference>
<sequence>MIRQHEILVKLSRREATAEEQEVFRQWLQTLSPGQLEAVLDEYGNIIADMPEVREVHNPELLTAIHAAIDHEPTRRILPMRWIWAAAAVLLLAVSLIVLQTNTATRSTKSTQQVADLPPGKSGAILTLTNGTQLVLDSLGNGIIARDGGSETVLHDGKLIYNVRSNNSQEIGFNEMTTPKGRNFRVELPDGTVVWLNAASSIRYPTAFTGDKREVTIKGEAYFEVMKNARMPFVVHVDNRADIEVLGTHFNVEAYDNMATIKTTLLEGSVKVGSRPRQESGAAGNTASQQSAILKPGQQAQVEEGVQVVNNIDTSKVMAWKNGLFNFEDATLKEVMKQLERWYDIEVVYEKGVPDIVFGGEMTKNISLAGLLLILEKSDIHFRLEGRTLVVLP</sequence>
<evidence type="ECO:0000256" key="2">
    <source>
        <dbReference type="SAM" id="Phobius"/>
    </source>
</evidence>
<dbReference type="RefSeq" id="WP_119049537.1">
    <property type="nucleotide sequence ID" value="NZ_CP032157.1"/>
</dbReference>
<dbReference type="KEGG" id="pseg:D3H65_06790"/>
<organism evidence="5 6">
    <name type="scientific">Paraflavitalea soli</name>
    <dbReference type="NCBI Taxonomy" id="2315862"/>
    <lineage>
        <taxon>Bacteria</taxon>
        <taxon>Pseudomonadati</taxon>
        <taxon>Bacteroidota</taxon>
        <taxon>Chitinophagia</taxon>
        <taxon>Chitinophagales</taxon>
        <taxon>Chitinophagaceae</taxon>
        <taxon>Paraflavitalea</taxon>
    </lineage>
</organism>
<dbReference type="OrthoDB" id="625980at2"/>
<keyword evidence="2" id="KW-0472">Membrane</keyword>
<dbReference type="Proteomes" id="UP000263900">
    <property type="component" value="Chromosome"/>
</dbReference>
<reference evidence="5 6" key="1">
    <citation type="submission" date="2018-09" db="EMBL/GenBank/DDBJ databases">
        <title>Genome sequencing of strain 6GH32-13.</title>
        <authorList>
            <person name="Weon H.-Y."/>
            <person name="Heo J."/>
            <person name="Kwon S.-W."/>
        </authorList>
    </citation>
    <scope>NUCLEOTIDE SEQUENCE [LARGE SCALE GENOMIC DNA]</scope>
    <source>
        <strain evidence="5 6">5GH32-13</strain>
    </source>
</reference>
<dbReference type="GO" id="GO:0016989">
    <property type="term" value="F:sigma factor antagonist activity"/>
    <property type="evidence" value="ECO:0007669"/>
    <property type="project" value="TreeGrafter"/>
</dbReference>
<feature type="domain" description="Protein FecR C-terminal" evidence="4">
    <location>
        <begin position="325"/>
        <end position="391"/>
    </location>
</feature>
<dbReference type="InterPro" id="IPR012373">
    <property type="entry name" value="Ferrdict_sens_TM"/>
</dbReference>
<keyword evidence="2" id="KW-0812">Transmembrane</keyword>
<keyword evidence="2" id="KW-1133">Transmembrane helix</keyword>
<evidence type="ECO:0000256" key="1">
    <source>
        <dbReference type="SAM" id="MobiDB-lite"/>
    </source>
</evidence>
<feature type="transmembrane region" description="Helical" evidence="2">
    <location>
        <begin position="82"/>
        <end position="99"/>
    </location>
</feature>
<feature type="region of interest" description="Disordered" evidence="1">
    <location>
        <begin position="272"/>
        <end position="294"/>
    </location>
</feature>
<name>A0A3B7MH36_9BACT</name>
<dbReference type="PANTHER" id="PTHR30273:SF2">
    <property type="entry name" value="PROTEIN FECR"/>
    <property type="match status" value="1"/>
</dbReference>